<evidence type="ECO:0000313" key="2">
    <source>
        <dbReference type="EMBL" id="TXC91587.1"/>
    </source>
</evidence>
<dbReference type="EMBL" id="VOQF01000004">
    <property type="protein sequence ID" value="TXC91587.1"/>
    <property type="molecule type" value="Genomic_DNA"/>
</dbReference>
<dbReference type="RefSeq" id="WP_146947363.1">
    <property type="nucleotide sequence ID" value="NZ_VOQF01000004.1"/>
</dbReference>
<dbReference type="Proteomes" id="UP000321363">
    <property type="component" value="Unassembled WGS sequence"/>
</dbReference>
<organism evidence="2 3">
    <name type="scientific">Metabacillus litoralis</name>
    <dbReference type="NCBI Taxonomy" id="152268"/>
    <lineage>
        <taxon>Bacteria</taxon>
        <taxon>Bacillati</taxon>
        <taxon>Bacillota</taxon>
        <taxon>Bacilli</taxon>
        <taxon>Bacillales</taxon>
        <taxon>Bacillaceae</taxon>
        <taxon>Metabacillus</taxon>
    </lineage>
</organism>
<dbReference type="AlphaFoldDB" id="A0A5C6W723"/>
<comment type="caution">
    <text evidence="2">The sequence shown here is derived from an EMBL/GenBank/DDBJ whole genome shotgun (WGS) entry which is preliminary data.</text>
</comment>
<feature type="transmembrane region" description="Helical" evidence="1">
    <location>
        <begin position="33"/>
        <end position="51"/>
    </location>
</feature>
<evidence type="ECO:0000313" key="3">
    <source>
        <dbReference type="Proteomes" id="UP000321363"/>
    </source>
</evidence>
<keyword evidence="3" id="KW-1185">Reference proteome</keyword>
<accession>A0A5C6W723</accession>
<proteinExistence type="predicted"/>
<keyword evidence="1" id="KW-0472">Membrane</keyword>
<dbReference type="OrthoDB" id="2940230at2"/>
<reference evidence="2 3" key="1">
    <citation type="journal article" date="2005" name="Int. J. Syst. Evol. Microbiol.">
        <title>Bacillus litoralis sp. nov., isolated from a tidal flat of the Yellow Sea in Korea.</title>
        <authorList>
            <person name="Yoon J.H."/>
            <person name="Oh T.K."/>
        </authorList>
    </citation>
    <scope>NUCLEOTIDE SEQUENCE [LARGE SCALE GENOMIC DNA]</scope>
    <source>
        <strain evidence="2 3">SW-211</strain>
    </source>
</reference>
<name>A0A5C6W723_9BACI</name>
<keyword evidence="1" id="KW-0812">Transmembrane</keyword>
<sequence length="82" mass="9341">MTIKIIFYLLIVSGLSYWEAGKMRKNKQMKEMYTYLVIIGITSIIYIAHTLKFPIPNPLEGIRFIFEPVGKFVDQILGGGAT</sequence>
<evidence type="ECO:0000256" key="1">
    <source>
        <dbReference type="SAM" id="Phobius"/>
    </source>
</evidence>
<gene>
    <name evidence="2" type="ORF">FS935_08090</name>
</gene>
<keyword evidence="1" id="KW-1133">Transmembrane helix</keyword>
<protein>
    <submittedName>
        <fullName evidence="2">Uncharacterized protein</fullName>
    </submittedName>
</protein>